<feature type="binding site" evidence="6">
    <location>
        <position position="91"/>
    </location>
    <ligand>
        <name>ATP</name>
        <dbReference type="ChEBI" id="CHEBI:30616"/>
    </ligand>
</feature>
<dbReference type="GO" id="GO:0005524">
    <property type="term" value="F:ATP binding"/>
    <property type="evidence" value="ECO:0007669"/>
    <property type="project" value="UniProtKB-UniRule"/>
</dbReference>
<comment type="similarity">
    <text evidence="7">Belongs to the protein kinase superfamily.</text>
</comment>
<dbReference type="PANTHER" id="PTHR11584:SF369">
    <property type="entry name" value="MITOGEN-ACTIVATED PROTEIN KINASE KINASE KINASE 19-RELATED"/>
    <property type="match status" value="1"/>
</dbReference>
<dbReference type="SMART" id="SM00220">
    <property type="entry name" value="S_TKc"/>
    <property type="match status" value="1"/>
</dbReference>
<dbReference type="InterPro" id="IPR001245">
    <property type="entry name" value="Ser-Thr/Tyr_kinase_cat_dom"/>
</dbReference>
<dbReference type="AlphaFoldDB" id="A0A812QQT1"/>
<reference evidence="10" key="1">
    <citation type="submission" date="2021-02" db="EMBL/GenBank/DDBJ databases">
        <authorList>
            <person name="Dougan E. K."/>
            <person name="Rhodes N."/>
            <person name="Thang M."/>
            <person name="Chan C."/>
        </authorList>
    </citation>
    <scope>NUCLEOTIDE SEQUENCE</scope>
</reference>
<dbReference type="EMBL" id="CAJNDS010002262">
    <property type="protein sequence ID" value="CAE7399360.1"/>
    <property type="molecule type" value="Genomic_DNA"/>
</dbReference>
<dbReference type="CDD" id="cd06606">
    <property type="entry name" value="STKc_MAPKKK"/>
    <property type="match status" value="1"/>
</dbReference>
<dbReference type="Gene3D" id="1.10.510.10">
    <property type="entry name" value="Transferase(Phosphotransferase) domain 1"/>
    <property type="match status" value="1"/>
</dbReference>
<organism evidence="10 11">
    <name type="scientific">Symbiodinium natans</name>
    <dbReference type="NCBI Taxonomy" id="878477"/>
    <lineage>
        <taxon>Eukaryota</taxon>
        <taxon>Sar</taxon>
        <taxon>Alveolata</taxon>
        <taxon>Dinophyceae</taxon>
        <taxon>Suessiales</taxon>
        <taxon>Symbiodiniaceae</taxon>
        <taxon>Symbiodinium</taxon>
    </lineage>
</organism>
<keyword evidence="2" id="KW-0808">Transferase</keyword>
<dbReference type="PROSITE" id="PS50011">
    <property type="entry name" value="PROTEIN_KINASE_DOM"/>
    <property type="match status" value="1"/>
</dbReference>
<dbReference type="GO" id="GO:0004674">
    <property type="term" value="F:protein serine/threonine kinase activity"/>
    <property type="evidence" value="ECO:0007669"/>
    <property type="project" value="UniProtKB-KW"/>
</dbReference>
<proteinExistence type="inferred from homology"/>
<keyword evidence="3 6" id="KW-0547">Nucleotide-binding</keyword>
<dbReference type="InterPro" id="IPR008271">
    <property type="entry name" value="Ser/Thr_kinase_AS"/>
</dbReference>
<evidence type="ECO:0000259" key="9">
    <source>
        <dbReference type="PROSITE" id="PS50011"/>
    </source>
</evidence>
<keyword evidence="4" id="KW-0418">Kinase</keyword>
<accession>A0A812QQT1</accession>
<evidence type="ECO:0000256" key="3">
    <source>
        <dbReference type="ARBA" id="ARBA00022741"/>
    </source>
</evidence>
<feature type="domain" description="Protein kinase" evidence="9">
    <location>
        <begin position="62"/>
        <end position="306"/>
    </location>
</feature>
<dbReference type="PRINTS" id="PR00109">
    <property type="entry name" value="TYRKINASE"/>
</dbReference>
<feature type="compositionally biased region" description="Polar residues" evidence="8">
    <location>
        <begin position="35"/>
        <end position="45"/>
    </location>
</feature>
<evidence type="ECO:0000256" key="5">
    <source>
        <dbReference type="ARBA" id="ARBA00022840"/>
    </source>
</evidence>
<evidence type="ECO:0000256" key="8">
    <source>
        <dbReference type="SAM" id="MobiDB-lite"/>
    </source>
</evidence>
<evidence type="ECO:0000256" key="4">
    <source>
        <dbReference type="ARBA" id="ARBA00022777"/>
    </source>
</evidence>
<dbReference type="OrthoDB" id="440482at2759"/>
<feature type="compositionally biased region" description="Basic residues" evidence="8">
    <location>
        <begin position="8"/>
        <end position="19"/>
    </location>
</feature>
<evidence type="ECO:0000256" key="2">
    <source>
        <dbReference type="ARBA" id="ARBA00022679"/>
    </source>
</evidence>
<keyword evidence="1 7" id="KW-0723">Serine/threonine-protein kinase</keyword>
<dbReference type="SUPFAM" id="SSF56112">
    <property type="entry name" value="Protein kinase-like (PK-like)"/>
    <property type="match status" value="1"/>
</dbReference>
<dbReference type="Proteomes" id="UP000604046">
    <property type="component" value="Unassembled WGS sequence"/>
</dbReference>
<protein>
    <submittedName>
        <fullName evidence="10">MkkA protein</fullName>
    </submittedName>
</protein>
<dbReference type="PROSITE" id="PS00108">
    <property type="entry name" value="PROTEIN_KINASE_ST"/>
    <property type="match status" value="1"/>
</dbReference>
<dbReference type="Pfam" id="PF00069">
    <property type="entry name" value="Pkinase"/>
    <property type="match status" value="1"/>
</dbReference>
<evidence type="ECO:0000313" key="11">
    <source>
        <dbReference type="Proteomes" id="UP000604046"/>
    </source>
</evidence>
<gene>
    <name evidence="10" type="primary">mkkA</name>
    <name evidence="10" type="ORF">SNAT2548_LOCUS21743</name>
</gene>
<dbReference type="PROSITE" id="PS00107">
    <property type="entry name" value="PROTEIN_KINASE_ATP"/>
    <property type="match status" value="1"/>
</dbReference>
<dbReference type="InterPro" id="IPR000719">
    <property type="entry name" value="Prot_kinase_dom"/>
</dbReference>
<evidence type="ECO:0000256" key="7">
    <source>
        <dbReference type="RuleBase" id="RU000304"/>
    </source>
</evidence>
<evidence type="ECO:0000313" key="10">
    <source>
        <dbReference type="EMBL" id="CAE7399360.1"/>
    </source>
</evidence>
<dbReference type="InterPro" id="IPR017441">
    <property type="entry name" value="Protein_kinase_ATP_BS"/>
</dbReference>
<name>A0A812QQT1_9DINO</name>
<evidence type="ECO:0000256" key="6">
    <source>
        <dbReference type="PROSITE-ProRule" id="PRU10141"/>
    </source>
</evidence>
<dbReference type="PANTHER" id="PTHR11584">
    <property type="entry name" value="SERINE/THREONINE PROTEIN KINASE"/>
    <property type="match status" value="1"/>
</dbReference>
<evidence type="ECO:0000256" key="1">
    <source>
        <dbReference type="ARBA" id="ARBA00022527"/>
    </source>
</evidence>
<feature type="region of interest" description="Disordered" evidence="8">
    <location>
        <begin position="1"/>
        <end position="45"/>
    </location>
</feature>
<comment type="caution">
    <text evidence="10">The sequence shown here is derived from an EMBL/GenBank/DDBJ whole genome shotgun (WGS) entry which is preliminary data.</text>
</comment>
<keyword evidence="5 6" id="KW-0067">ATP-binding</keyword>
<keyword evidence="11" id="KW-1185">Reference proteome</keyword>
<sequence length="318" mass="35661">MPSEKSKPLRTRKRKHRKKNAETPPQPMETEKATRTAQSTWTSSGHSGLEIDELVKGDTYTWLRSGLLGRGAMGTVWKAEVVNTQKILAVKEVDLDVNLQVPSEIAAEVDTHRELKHPNIVLSKYYMYLEFMPGGSLRQLLKRDGPLAEPQIRTYASQLLSAVSCIHRCGILHRDIKTANVLLTEDKTCVKLADFGCAKKSKISAKHTFRGSVLWMAPEIINGEKYGSRADIWSLGCTLIEMVTAQPPWGKFSSQLAAMMHIACCEQSPPLEEDVSPHLRDFVSICTRRTPKERPRACKLIQHAFLNSCGRELPVELT</sequence>
<dbReference type="InterPro" id="IPR011009">
    <property type="entry name" value="Kinase-like_dom_sf"/>
</dbReference>